<dbReference type="PRINTS" id="PR00463">
    <property type="entry name" value="EP450I"/>
</dbReference>
<evidence type="ECO:0000256" key="9">
    <source>
        <dbReference type="ARBA" id="ARBA00022848"/>
    </source>
</evidence>
<keyword evidence="16" id="KW-1185">Reference proteome</keyword>
<proteinExistence type="inferred from homology"/>
<evidence type="ECO:0000256" key="7">
    <source>
        <dbReference type="ARBA" id="ARBA00022723"/>
    </source>
</evidence>
<dbReference type="Proteomes" id="UP001162164">
    <property type="component" value="Unassembled WGS sequence"/>
</dbReference>
<evidence type="ECO:0000256" key="10">
    <source>
        <dbReference type="ARBA" id="ARBA00023002"/>
    </source>
</evidence>
<keyword evidence="6 14" id="KW-0349">Heme</keyword>
<evidence type="ECO:0000256" key="1">
    <source>
        <dbReference type="ARBA" id="ARBA00001971"/>
    </source>
</evidence>
<gene>
    <name evidence="15" type="ORF">NQ317_005076</name>
</gene>
<comment type="subcellular location">
    <subcellularLocation>
        <location evidence="4">Endoplasmic reticulum membrane</location>
        <topology evidence="4">Peripheral membrane protein</topology>
    </subcellularLocation>
    <subcellularLocation>
        <location evidence="3">Microsome membrane</location>
        <topology evidence="3">Peripheral membrane protein</topology>
    </subcellularLocation>
</comment>
<evidence type="ECO:0000256" key="8">
    <source>
        <dbReference type="ARBA" id="ARBA00022824"/>
    </source>
</evidence>
<keyword evidence="7 14" id="KW-0479">Metal-binding</keyword>
<accession>A0ABQ9JXC2</accession>
<dbReference type="InterPro" id="IPR001128">
    <property type="entry name" value="Cyt_P450"/>
</dbReference>
<evidence type="ECO:0008006" key="17">
    <source>
        <dbReference type="Google" id="ProtNLM"/>
    </source>
</evidence>
<evidence type="ECO:0000256" key="6">
    <source>
        <dbReference type="ARBA" id="ARBA00022617"/>
    </source>
</evidence>
<dbReference type="InterPro" id="IPR036396">
    <property type="entry name" value="Cyt_P450_sf"/>
</dbReference>
<evidence type="ECO:0000313" key="16">
    <source>
        <dbReference type="Proteomes" id="UP001162164"/>
    </source>
</evidence>
<dbReference type="PANTHER" id="PTHR24291:SF189">
    <property type="entry name" value="CYTOCHROME P450 4C3-RELATED"/>
    <property type="match status" value="1"/>
</dbReference>
<comment type="cofactor">
    <cofactor evidence="1">
        <name>heme</name>
        <dbReference type="ChEBI" id="CHEBI:30413"/>
    </cofactor>
</comment>
<evidence type="ECO:0000256" key="13">
    <source>
        <dbReference type="ARBA" id="ARBA00023136"/>
    </source>
</evidence>
<keyword evidence="10 14" id="KW-0560">Oxidoreductase</keyword>
<comment type="function">
    <text evidence="2">May be involved in the metabolism of insect hormones and in the breakdown of synthetic insecticides.</text>
</comment>
<keyword evidence="11 14" id="KW-0408">Iron</keyword>
<keyword evidence="12 14" id="KW-0503">Monooxygenase</keyword>
<dbReference type="EMBL" id="JAPWTJ010000117">
    <property type="protein sequence ID" value="KAJ8982604.1"/>
    <property type="molecule type" value="Genomic_DNA"/>
</dbReference>
<evidence type="ECO:0000256" key="5">
    <source>
        <dbReference type="ARBA" id="ARBA00010617"/>
    </source>
</evidence>
<keyword evidence="9" id="KW-0492">Microsome</keyword>
<dbReference type="InterPro" id="IPR017972">
    <property type="entry name" value="Cyt_P450_CS"/>
</dbReference>
<dbReference type="InterPro" id="IPR002401">
    <property type="entry name" value="Cyt_P450_E_grp-I"/>
</dbReference>
<comment type="similarity">
    <text evidence="5 14">Belongs to the cytochrome P450 family.</text>
</comment>
<sequence length="238" mass="27870">MEALKEKQKELGPDMHLIENRIFQDYQQKVYEEVMDIIGPDRPVKPEDLPHLKFTERFIKETLRLFPAGSFVVRAILEDVNIGEHVLVKGTSAIFNIYSVHTNEKYWPDPYRFNPDRFLPEEIAKRHPCTYLPFSYGPRNCIGSDELCIIDKSLTNETLFLGMKYGMMSMKTLVANVVRKCKLRTSYRGVEDIKLKSILVSRAKDGCNFPKKSSMPWKRLFTGEKNYFFKNFQIIVER</sequence>
<evidence type="ECO:0000256" key="11">
    <source>
        <dbReference type="ARBA" id="ARBA00023004"/>
    </source>
</evidence>
<protein>
    <recommendedName>
        <fullName evidence="17">Cytochrome P450</fullName>
    </recommendedName>
</protein>
<dbReference type="PANTHER" id="PTHR24291">
    <property type="entry name" value="CYTOCHROME P450 FAMILY 4"/>
    <property type="match status" value="1"/>
</dbReference>
<evidence type="ECO:0000256" key="14">
    <source>
        <dbReference type="RuleBase" id="RU000461"/>
    </source>
</evidence>
<keyword evidence="13" id="KW-0472">Membrane</keyword>
<dbReference type="PROSITE" id="PS00086">
    <property type="entry name" value="CYTOCHROME_P450"/>
    <property type="match status" value="1"/>
</dbReference>
<evidence type="ECO:0000256" key="12">
    <source>
        <dbReference type="ARBA" id="ARBA00023033"/>
    </source>
</evidence>
<evidence type="ECO:0000313" key="15">
    <source>
        <dbReference type="EMBL" id="KAJ8982604.1"/>
    </source>
</evidence>
<evidence type="ECO:0000256" key="3">
    <source>
        <dbReference type="ARBA" id="ARBA00004174"/>
    </source>
</evidence>
<organism evidence="15 16">
    <name type="scientific">Molorchus minor</name>
    <dbReference type="NCBI Taxonomy" id="1323400"/>
    <lineage>
        <taxon>Eukaryota</taxon>
        <taxon>Metazoa</taxon>
        <taxon>Ecdysozoa</taxon>
        <taxon>Arthropoda</taxon>
        <taxon>Hexapoda</taxon>
        <taxon>Insecta</taxon>
        <taxon>Pterygota</taxon>
        <taxon>Neoptera</taxon>
        <taxon>Endopterygota</taxon>
        <taxon>Coleoptera</taxon>
        <taxon>Polyphaga</taxon>
        <taxon>Cucujiformia</taxon>
        <taxon>Chrysomeloidea</taxon>
        <taxon>Cerambycidae</taxon>
        <taxon>Lamiinae</taxon>
        <taxon>Monochamini</taxon>
        <taxon>Molorchus</taxon>
    </lineage>
</organism>
<dbReference type="Pfam" id="PF00067">
    <property type="entry name" value="p450"/>
    <property type="match status" value="1"/>
</dbReference>
<dbReference type="SUPFAM" id="SSF48264">
    <property type="entry name" value="Cytochrome P450"/>
    <property type="match status" value="1"/>
</dbReference>
<reference evidence="15" key="1">
    <citation type="journal article" date="2023" name="Insect Mol. Biol.">
        <title>Genome sequencing provides insights into the evolution of gene families encoding plant cell wall-degrading enzymes in longhorned beetles.</title>
        <authorList>
            <person name="Shin N.R."/>
            <person name="Okamura Y."/>
            <person name="Kirsch R."/>
            <person name="Pauchet Y."/>
        </authorList>
    </citation>
    <scope>NUCLEOTIDE SEQUENCE</scope>
    <source>
        <strain evidence="15">MMC_N1</strain>
    </source>
</reference>
<keyword evidence="8" id="KW-0256">Endoplasmic reticulum</keyword>
<comment type="caution">
    <text evidence="15">The sequence shown here is derived from an EMBL/GenBank/DDBJ whole genome shotgun (WGS) entry which is preliminary data.</text>
</comment>
<evidence type="ECO:0000256" key="2">
    <source>
        <dbReference type="ARBA" id="ARBA00003690"/>
    </source>
</evidence>
<dbReference type="InterPro" id="IPR050196">
    <property type="entry name" value="Cytochrome_P450_Monoox"/>
</dbReference>
<evidence type="ECO:0000256" key="4">
    <source>
        <dbReference type="ARBA" id="ARBA00004406"/>
    </source>
</evidence>
<name>A0ABQ9JXC2_9CUCU</name>
<dbReference type="Gene3D" id="1.10.630.10">
    <property type="entry name" value="Cytochrome P450"/>
    <property type="match status" value="1"/>
</dbReference>
<dbReference type="PRINTS" id="PR00385">
    <property type="entry name" value="P450"/>
</dbReference>